<evidence type="ECO:0000313" key="3">
    <source>
        <dbReference type="Proteomes" id="UP000644507"/>
    </source>
</evidence>
<accession>A0A918TC68</accession>
<reference evidence="2" key="2">
    <citation type="submission" date="2020-09" db="EMBL/GenBank/DDBJ databases">
        <authorList>
            <person name="Sun Q."/>
            <person name="Kim S."/>
        </authorList>
    </citation>
    <scope>NUCLEOTIDE SEQUENCE</scope>
    <source>
        <strain evidence="2">KCTC 12988</strain>
    </source>
</reference>
<keyword evidence="1" id="KW-0472">Membrane</keyword>
<organism evidence="2 3">
    <name type="scientific">Roseibacillus persicicus</name>
    <dbReference type="NCBI Taxonomy" id="454148"/>
    <lineage>
        <taxon>Bacteria</taxon>
        <taxon>Pseudomonadati</taxon>
        <taxon>Verrucomicrobiota</taxon>
        <taxon>Verrucomicrobiia</taxon>
        <taxon>Verrucomicrobiales</taxon>
        <taxon>Verrucomicrobiaceae</taxon>
        <taxon>Roseibacillus</taxon>
    </lineage>
</organism>
<sequence>MKLSEERLAEFNGRMNDWISKQGLLFQLTHGGTGLGGRPPIVGSIVRSLISIVVLLVVAVLGYGGFLFWKASGDELPKQFDKGIAAGLGLGAEDEIAALGFDRDMSSGSYKSLLAKGNDTSFFTGLEARGISFPMGLTSGLFGEWNVDTITIDSLSVGLKAGEADDERSSQSWQSLFHTRPDFNFTKIDAKEANFTWGYSAPATWGSLLNTKMHATRTSEGWTLQFRGGTFSQGIFRHFQVEEMTVMLDRTGGLKVPAALMSYDGGALTWSGEMASGGASPEFAIRGELNNIPVHAFLPRGLLALANGNISGKLTASGSTNSSDGICYQIEARPEGAEGIHITKELPLLRMLSHLDPRRSYRKLPFNRGAFTIETKGDTIWFKEIELTSTEEESTQTFARLRGSFKASPTTAKELAEESTIFKAAAENATTGTIGASPEPEIGEDIGEKILNNFRLLQFSNPHRELLYMTKDDEDKELLRHRLELINRRKFRFPFVLDGEVSLAVPKSAFEKVGPLPEVTEDPSDADLRWIRIPLRNIISRSTEDLSAAWEQAMEEAGQ</sequence>
<dbReference type="RefSeq" id="WP_189566186.1">
    <property type="nucleotide sequence ID" value="NZ_BMXI01000001.1"/>
</dbReference>
<dbReference type="AlphaFoldDB" id="A0A918TC68"/>
<name>A0A918TC68_9BACT</name>
<dbReference type="EMBL" id="BMXI01000001">
    <property type="protein sequence ID" value="GHC40060.1"/>
    <property type="molecule type" value="Genomic_DNA"/>
</dbReference>
<keyword evidence="1" id="KW-1133">Transmembrane helix</keyword>
<comment type="caution">
    <text evidence="2">The sequence shown here is derived from an EMBL/GenBank/DDBJ whole genome shotgun (WGS) entry which is preliminary data.</text>
</comment>
<dbReference type="Proteomes" id="UP000644507">
    <property type="component" value="Unassembled WGS sequence"/>
</dbReference>
<gene>
    <name evidence="2" type="ORF">GCM10007100_00450</name>
</gene>
<evidence type="ECO:0000313" key="2">
    <source>
        <dbReference type="EMBL" id="GHC40060.1"/>
    </source>
</evidence>
<feature type="transmembrane region" description="Helical" evidence="1">
    <location>
        <begin position="48"/>
        <end position="69"/>
    </location>
</feature>
<reference evidence="2" key="1">
    <citation type="journal article" date="2014" name="Int. J. Syst. Evol. Microbiol.">
        <title>Complete genome sequence of Corynebacterium casei LMG S-19264T (=DSM 44701T), isolated from a smear-ripened cheese.</title>
        <authorList>
            <consortium name="US DOE Joint Genome Institute (JGI-PGF)"/>
            <person name="Walter F."/>
            <person name="Albersmeier A."/>
            <person name="Kalinowski J."/>
            <person name="Ruckert C."/>
        </authorList>
    </citation>
    <scope>NUCLEOTIDE SEQUENCE</scope>
    <source>
        <strain evidence="2">KCTC 12988</strain>
    </source>
</reference>
<keyword evidence="1" id="KW-0812">Transmembrane</keyword>
<proteinExistence type="predicted"/>
<evidence type="ECO:0000256" key="1">
    <source>
        <dbReference type="SAM" id="Phobius"/>
    </source>
</evidence>
<protein>
    <submittedName>
        <fullName evidence="2">Uncharacterized protein</fullName>
    </submittedName>
</protein>
<keyword evidence="3" id="KW-1185">Reference proteome</keyword>